<name>A0A150HLA5_9GAMM</name>
<feature type="transmembrane region" description="Helical" evidence="1">
    <location>
        <begin position="31"/>
        <end position="56"/>
    </location>
</feature>
<evidence type="ECO:0000313" key="2">
    <source>
        <dbReference type="EMBL" id="KXZ65923.1"/>
    </source>
</evidence>
<reference evidence="2 3" key="1">
    <citation type="journal article" date="2016" name="Sci. Rep.">
        <title>Genomic and phenotypic characterization of the species Acinetobacter venetianus.</title>
        <authorList>
            <person name="Fondi M."/>
            <person name="Maida I."/>
            <person name="Perrin E."/>
            <person name="Orlandini V."/>
            <person name="La Torre L."/>
            <person name="Bosi E."/>
            <person name="Negroni A."/>
            <person name="Zanaroli G."/>
            <person name="Fava F."/>
            <person name="Decorosi F."/>
            <person name="Giovannetti L."/>
            <person name="Viti C."/>
            <person name="Vaneechoutte M."/>
            <person name="Dijkshoorn L."/>
            <person name="Fani R."/>
        </authorList>
    </citation>
    <scope>NUCLEOTIDE SEQUENCE [LARGE SCALE GENOMIC DNA]</scope>
    <source>
        <strain evidence="2 3">LUH5627</strain>
    </source>
</reference>
<accession>A0A150HLA5</accession>
<sequence>MNIKANVVNEEHKAVIAKLIRKQNNKRYTSFKVVCFQSICVLAVLALCISIIGIALHVASYYQAKKDIETQALIQQLENGEVVEMTARVGGAE</sequence>
<evidence type="ECO:0000256" key="1">
    <source>
        <dbReference type="SAM" id="Phobius"/>
    </source>
</evidence>
<evidence type="ECO:0000313" key="3">
    <source>
        <dbReference type="Proteomes" id="UP000075680"/>
    </source>
</evidence>
<dbReference type="Proteomes" id="UP000075680">
    <property type="component" value="Unassembled WGS sequence"/>
</dbReference>
<gene>
    <name evidence="2" type="ORF">AVENLUH5627_02653</name>
</gene>
<keyword evidence="1" id="KW-1133">Transmembrane helix</keyword>
<dbReference type="AlphaFoldDB" id="A0A150HLA5"/>
<keyword evidence="1" id="KW-0472">Membrane</keyword>
<comment type="caution">
    <text evidence="2">The sequence shown here is derived from an EMBL/GenBank/DDBJ whole genome shotgun (WGS) entry which is preliminary data.</text>
</comment>
<protein>
    <submittedName>
        <fullName evidence="2">Uncharacterized protein</fullName>
    </submittedName>
</protein>
<organism evidence="2 3">
    <name type="scientific">Acinetobacter venetianus</name>
    <dbReference type="NCBI Taxonomy" id="52133"/>
    <lineage>
        <taxon>Bacteria</taxon>
        <taxon>Pseudomonadati</taxon>
        <taxon>Pseudomonadota</taxon>
        <taxon>Gammaproteobacteria</taxon>
        <taxon>Moraxellales</taxon>
        <taxon>Moraxellaceae</taxon>
        <taxon>Acinetobacter</taxon>
    </lineage>
</organism>
<dbReference type="EMBL" id="JRUE01000212">
    <property type="protein sequence ID" value="KXZ65923.1"/>
    <property type="molecule type" value="Genomic_DNA"/>
</dbReference>
<dbReference type="RefSeq" id="WP_061519340.1">
    <property type="nucleotide sequence ID" value="NZ_JRUE01000212.1"/>
</dbReference>
<proteinExistence type="predicted"/>
<dbReference type="PATRIC" id="fig|52133.18.peg.2723"/>
<keyword evidence="1" id="KW-0812">Transmembrane</keyword>